<evidence type="ECO:0000256" key="3">
    <source>
        <dbReference type="ARBA" id="ARBA00022801"/>
    </source>
</evidence>
<dbReference type="InterPro" id="IPR049468">
    <property type="entry name" value="Restrct_endonuc-II-like_dom"/>
</dbReference>
<dbReference type="SUPFAM" id="SSF52980">
    <property type="entry name" value="Restriction endonuclease-like"/>
    <property type="match status" value="1"/>
</dbReference>
<feature type="domain" description="DNA2/NAM7 helicase helicase" evidence="6">
    <location>
        <begin position="381"/>
        <end position="422"/>
    </location>
</feature>
<keyword evidence="10" id="KW-1185">Reference proteome</keyword>
<dbReference type="InterPro" id="IPR047187">
    <property type="entry name" value="SF1_C_Upf1"/>
</dbReference>
<dbReference type="GO" id="GO:0016787">
    <property type="term" value="F:hydrolase activity"/>
    <property type="evidence" value="ECO:0007669"/>
    <property type="project" value="UniProtKB-KW"/>
</dbReference>
<keyword evidence="4" id="KW-0347">Helicase</keyword>
<evidence type="ECO:0000256" key="2">
    <source>
        <dbReference type="ARBA" id="ARBA00022741"/>
    </source>
</evidence>
<feature type="domain" description="DNA2/NAM7 helicase-like C-terminal" evidence="7">
    <location>
        <begin position="456"/>
        <end position="632"/>
    </location>
</feature>
<feature type="domain" description="Restriction endonuclease type II-like" evidence="8">
    <location>
        <begin position="676"/>
        <end position="769"/>
    </location>
</feature>
<gene>
    <name evidence="9" type="ORF">K6K41_02785</name>
</gene>
<dbReference type="PANTHER" id="PTHR43788">
    <property type="entry name" value="DNA2/NAM7 HELICASE FAMILY MEMBER"/>
    <property type="match status" value="1"/>
</dbReference>
<dbReference type="InterPro" id="IPR041677">
    <property type="entry name" value="DNA2/NAM7_AAA_11"/>
</dbReference>
<dbReference type="InterPro" id="IPR027417">
    <property type="entry name" value="P-loop_NTPase"/>
</dbReference>
<evidence type="ECO:0000259" key="7">
    <source>
        <dbReference type="Pfam" id="PF13087"/>
    </source>
</evidence>
<keyword evidence="2" id="KW-0547">Nucleotide-binding</keyword>
<dbReference type="Gene3D" id="3.40.960.10">
    <property type="entry name" value="VSR Endonuclease"/>
    <property type="match status" value="1"/>
</dbReference>
<sequence>MQAIDLGTGDPNDPEFSGAVAALARGENPFGVFSFGKGQLKASIAIVRVMGTAPASRDEWTIAAGYVGWLSEIRQFSLQWNALAPQLGLPVIPEDRAQQVQRVIRLGEVSKTMLSLASEAEDMARRLQTIFPYGLDVNLTVYEAAVKSAKDALEANLGAVETATASAVKERLIALAGRGDTHFNEALEAFAGALGDEDVDVNRLSHDWSWMLREAARLQALYHAKSTLEKVAAKVASSGARRWASHLLGEPATGQDDAWTPADWRGAWEWSRASGFIRAIGDRDAIRKLSDERAELEGKKRRLLAEVVRLRTFLGLKSSLTARIETALAKFASAVAKLGAGTGKSAPRQRRVIRDAAFEAANAVPCWIMPEWRISEQIPASLAAFDLVIVDEASQSDITALPALLRGKKILIVGDDKQVSPTPIGLEERTVIQLRTTYLEGLPYADQLDPSTSLYELASIIFPGKAIMLKEHFRCIEPIIRFSSRFYHGALIPMRLPSASQRLDPPLIDILVKNGRRDSQINLPEVDAVIEELRRIVADPAMERRTVGVISLVGDKQVKVIQDRAMAEFGAEIFDRHHLMFGSAAKFQGAERDIIILSMVVCSKTVVTSRARLYEQRFNVAMSRARDRMILVRSVTSSDLKQGDLKLAVIEHFRNPMGEGGLVVRKDVLELCESGFEKDFAERMLGMGYRLQAQVPVGGFRIDFVVEGANDRRLAIELDGDKWHGPDVWAADFRRQQALERLGWTFWRCWGSNWIADKDACMADLKRTLAAMEIEPIGSKPLDGVWTEFREVGETAAEIQDAGASATSGADALAGRNELFDAAPATPPAVDNDRLVAQPGDLVVLRYDDEPNRALRVTLSRDQNRPEEGIVHISEPLGLALVGVGEEEEIEVDLGSRKRTGIIERIERHSALAA</sequence>
<evidence type="ECO:0000256" key="4">
    <source>
        <dbReference type="ARBA" id="ARBA00022806"/>
    </source>
</evidence>
<dbReference type="Proteomes" id="UP000825701">
    <property type="component" value="Chromosome"/>
</dbReference>
<dbReference type="GO" id="GO:0043139">
    <property type="term" value="F:5'-3' DNA helicase activity"/>
    <property type="evidence" value="ECO:0007669"/>
    <property type="project" value="TreeGrafter"/>
</dbReference>
<protein>
    <submittedName>
        <fullName evidence="9">DUF559 domain-containing protein</fullName>
    </submittedName>
</protein>
<evidence type="ECO:0000313" key="9">
    <source>
        <dbReference type="EMBL" id="QZO00658.1"/>
    </source>
</evidence>
<dbReference type="Pfam" id="PF13087">
    <property type="entry name" value="AAA_12"/>
    <property type="match status" value="1"/>
</dbReference>
<name>A0A9E6RCE6_9HYPH</name>
<proteinExistence type="inferred from homology"/>
<accession>A0A9E6RCE6</accession>
<dbReference type="SUPFAM" id="SSF52540">
    <property type="entry name" value="P-loop containing nucleoside triphosphate hydrolases"/>
    <property type="match status" value="1"/>
</dbReference>
<comment type="similarity">
    <text evidence="1">Belongs to the DNA2/NAM7 helicase family.</text>
</comment>
<dbReference type="CDD" id="cd18808">
    <property type="entry name" value="SF1_C_Upf1"/>
    <property type="match status" value="1"/>
</dbReference>
<dbReference type="InterPro" id="IPR011335">
    <property type="entry name" value="Restrct_endonuc-II-like"/>
</dbReference>
<reference evidence="9" key="1">
    <citation type="submission" date="2021-08" db="EMBL/GenBank/DDBJ databases">
        <authorList>
            <person name="Zhang H."/>
            <person name="Xu M."/>
            <person name="Yu Z."/>
            <person name="Yang L."/>
            <person name="Cai Y."/>
        </authorList>
    </citation>
    <scope>NUCLEOTIDE SEQUENCE</scope>
    <source>
        <strain evidence="9">CHL1</strain>
    </source>
</reference>
<organism evidence="9 10">
    <name type="scientific">Chenggangzhangella methanolivorans</name>
    <dbReference type="NCBI Taxonomy" id="1437009"/>
    <lineage>
        <taxon>Bacteria</taxon>
        <taxon>Pseudomonadati</taxon>
        <taxon>Pseudomonadota</taxon>
        <taxon>Alphaproteobacteria</taxon>
        <taxon>Hyphomicrobiales</taxon>
        <taxon>Methylopilaceae</taxon>
        <taxon>Chenggangzhangella</taxon>
    </lineage>
</organism>
<dbReference type="EMBL" id="CP081869">
    <property type="protein sequence ID" value="QZO00658.1"/>
    <property type="molecule type" value="Genomic_DNA"/>
</dbReference>
<evidence type="ECO:0000259" key="8">
    <source>
        <dbReference type="Pfam" id="PF18741"/>
    </source>
</evidence>
<dbReference type="RefSeq" id="WP_261403831.1">
    <property type="nucleotide sequence ID" value="NZ_CP081869.1"/>
</dbReference>
<dbReference type="PANTHER" id="PTHR43788:SF8">
    <property type="entry name" value="DNA-BINDING PROTEIN SMUBP-2"/>
    <property type="match status" value="1"/>
</dbReference>
<evidence type="ECO:0000313" key="10">
    <source>
        <dbReference type="Proteomes" id="UP000825701"/>
    </source>
</evidence>
<dbReference type="KEGG" id="cmet:K6K41_02785"/>
<evidence type="ECO:0000256" key="1">
    <source>
        <dbReference type="ARBA" id="ARBA00007913"/>
    </source>
</evidence>
<evidence type="ECO:0000256" key="5">
    <source>
        <dbReference type="ARBA" id="ARBA00022840"/>
    </source>
</evidence>
<dbReference type="InterPro" id="IPR050534">
    <property type="entry name" value="Coronavir_polyprotein_1ab"/>
</dbReference>
<keyword evidence="5" id="KW-0067">ATP-binding</keyword>
<dbReference type="Gene3D" id="3.40.50.300">
    <property type="entry name" value="P-loop containing nucleotide triphosphate hydrolases"/>
    <property type="match status" value="2"/>
</dbReference>
<dbReference type="AlphaFoldDB" id="A0A9E6RCE6"/>
<dbReference type="Pfam" id="PF18741">
    <property type="entry name" value="MTES_1575"/>
    <property type="match status" value="1"/>
</dbReference>
<keyword evidence="3" id="KW-0378">Hydrolase</keyword>
<dbReference type="GO" id="GO:0005524">
    <property type="term" value="F:ATP binding"/>
    <property type="evidence" value="ECO:0007669"/>
    <property type="project" value="UniProtKB-KW"/>
</dbReference>
<dbReference type="Pfam" id="PF13086">
    <property type="entry name" value="AAA_11"/>
    <property type="match status" value="1"/>
</dbReference>
<evidence type="ECO:0000259" key="6">
    <source>
        <dbReference type="Pfam" id="PF13086"/>
    </source>
</evidence>
<dbReference type="InterPro" id="IPR041679">
    <property type="entry name" value="DNA2/NAM7-like_C"/>
</dbReference>